<dbReference type="PANTHER" id="PTHR33321">
    <property type="match status" value="1"/>
</dbReference>
<name>A0AAV7DY23_ARIFI</name>
<evidence type="ECO:0000313" key="2">
    <source>
        <dbReference type="EMBL" id="KAG9440506.1"/>
    </source>
</evidence>
<dbReference type="EMBL" id="JAINDJ010000008">
    <property type="protein sequence ID" value="KAG9440506.1"/>
    <property type="molecule type" value="Genomic_DNA"/>
</dbReference>
<accession>A0AAV7DY23</accession>
<proteinExistence type="predicted"/>
<dbReference type="PANTHER" id="PTHR33321:SF12">
    <property type="entry name" value="PLANT BASIC SECRETORY PROTEIN (BSP) FAMILY PROTEIN"/>
    <property type="match status" value="1"/>
</dbReference>
<dbReference type="Proteomes" id="UP000825729">
    <property type="component" value="Unassembled WGS sequence"/>
</dbReference>
<dbReference type="InterPro" id="IPR007541">
    <property type="entry name" value="Uncharacterised_BSP"/>
</dbReference>
<sequence>MKLFVHLVSLMASTSVFFILQTEAAVVQYKVINNAKGTKGSTRFEKEIGVNYTLATLAAASEFTWKIFKQGKSNERKNYTLVCLYIENFEGIVVTKNSDIVFSAPFIANFRGDVKEEFTSQVYHAAAHVWQWWGNDQAPEELIHGIADLVMMKAEEDEQERQLLLRPQRRNRNNGSRRPNVPWKFILRFLDFFQGKDSEFVAKLNKRMETGYSDSFFVDAAGKGIEKLWEQFQTHFCGCPPRRLTVSP</sequence>
<dbReference type="Pfam" id="PF04450">
    <property type="entry name" value="BSP"/>
    <property type="match status" value="1"/>
</dbReference>
<evidence type="ECO:0000313" key="3">
    <source>
        <dbReference type="Proteomes" id="UP000825729"/>
    </source>
</evidence>
<protein>
    <submittedName>
        <fullName evidence="2">Uncharacterized protein</fullName>
    </submittedName>
</protein>
<reference evidence="2 3" key="1">
    <citation type="submission" date="2021-07" db="EMBL/GenBank/DDBJ databases">
        <title>The Aristolochia fimbriata genome: insights into angiosperm evolution, floral development and chemical biosynthesis.</title>
        <authorList>
            <person name="Jiao Y."/>
        </authorList>
    </citation>
    <scope>NUCLEOTIDE SEQUENCE [LARGE SCALE GENOMIC DNA]</scope>
    <source>
        <strain evidence="2">IBCAS-2021</strain>
        <tissue evidence="2">Leaf</tissue>
    </source>
</reference>
<dbReference type="AlphaFoldDB" id="A0AAV7DY23"/>
<keyword evidence="1" id="KW-0732">Signal</keyword>
<keyword evidence="3" id="KW-1185">Reference proteome</keyword>
<comment type="caution">
    <text evidence="2">The sequence shown here is derived from an EMBL/GenBank/DDBJ whole genome shotgun (WGS) entry which is preliminary data.</text>
</comment>
<organism evidence="2 3">
    <name type="scientific">Aristolochia fimbriata</name>
    <name type="common">White veined hardy Dutchman's pipe vine</name>
    <dbReference type="NCBI Taxonomy" id="158543"/>
    <lineage>
        <taxon>Eukaryota</taxon>
        <taxon>Viridiplantae</taxon>
        <taxon>Streptophyta</taxon>
        <taxon>Embryophyta</taxon>
        <taxon>Tracheophyta</taxon>
        <taxon>Spermatophyta</taxon>
        <taxon>Magnoliopsida</taxon>
        <taxon>Magnoliidae</taxon>
        <taxon>Piperales</taxon>
        <taxon>Aristolochiaceae</taxon>
        <taxon>Aristolochia</taxon>
    </lineage>
</organism>
<feature type="signal peptide" evidence="1">
    <location>
        <begin position="1"/>
        <end position="24"/>
    </location>
</feature>
<evidence type="ECO:0000256" key="1">
    <source>
        <dbReference type="SAM" id="SignalP"/>
    </source>
</evidence>
<feature type="chain" id="PRO_5043697931" evidence="1">
    <location>
        <begin position="25"/>
        <end position="248"/>
    </location>
</feature>
<gene>
    <name evidence="2" type="ORF">H6P81_020671</name>
</gene>